<dbReference type="InterPro" id="IPR015942">
    <property type="entry name" value="Asp/Glu/hydantoin_racemase"/>
</dbReference>
<dbReference type="Proteomes" id="UP000278804">
    <property type="component" value="Chromosome"/>
</dbReference>
<dbReference type="GO" id="GO:0008881">
    <property type="term" value="F:glutamate racemase activity"/>
    <property type="evidence" value="ECO:0007669"/>
    <property type="project" value="UniProtKB-UniRule"/>
</dbReference>
<keyword evidence="5 8" id="KW-0413">Isomerase</keyword>
<dbReference type="GO" id="GO:0008360">
    <property type="term" value="P:regulation of cell shape"/>
    <property type="evidence" value="ECO:0007669"/>
    <property type="project" value="UniProtKB-KW"/>
</dbReference>
<accession>A0A3Q8S2Q4</accession>
<keyword evidence="9" id="KW-1185">Reference proteome</keyword>
<dbReference type="EMBL" id="CP034234">
    <property type="protein sequence ID" value="AZK44133.1"/>
    <property type="molecule type" value="Genomic_DNA"/>
</dbReference>
<dbReference type="NCBIfam" id="TIGR00067">
    <property type="entry name" value="glut_race"/>
    <property type="match status" value="1"/>
</dbReference>
<comment type="catalytic activity">
    <reaction evidence="1">
        <text>L-glutamate = D-glutamate</text>
        <dbReference type="Rhea" id="RHEA:12813"/>
        <dbReference type="ChEBI" id="CHEBI:29985"/>
        <dbReference type="ChEBI" id="CHEBI:29986"/>
        <dbReference type="EC" id="5.1.1.3"/>
    </reaction>
</comment>
<evidence type="ECO:0000256" key="2">
    <source>
        <dbReference type="ARBA" id="ARBA00013090"/>
    </source>
</evidence>
<evidence type="ECO:0000313" key="9">
    <source>
        <dbReference type="Proteomes" id="UP000278804"/>
    </source>
</evidence>
<evidence type="ECO:0000256" key="5">
    <source>
        <dbReference type="ARBA" id="ARBA00023235"/>
    </source>
</evidence>
<dbReference type="InterPro" id="IPR004391">
    <property type="entry name" value="Glu_race"/>
</dbReference>
<dbReference type="EC" id="5.1.1.3" evidence="2 7"/>
<keyword evidence="6" id="KW-0961">Cell wall biogenesis/degradation</keyword>
<dbReference type="PANTHER" id="PTHR21198:SF3">
    <property type="entry name" value="GLUTAMATE RACEMASE"/>
    <property type="match status" value="1"/>
</dbReference>
<dbReference type="Gene3D" id="3.40.50.1860">
    <property type="match status" value="2"/>
</dbReference>
<dbReference type="GO" id="GO:0009252">
    <property type="term" value="P:peptidoglycan biosynthetic process"/>
    <property type="evidence" value="ECO:0007669"/>
    <property type="project" value="UniProtKB-UniRule"/>
</dbReference>
<dbReference type="SUPFAM" id="SSF53681">
    <property type="entry name" value="Aspartate/glutamate racemase"/>
    <property type="match status" value="2"/>
</dbReference>
<dbReference type="PROSITE" id="PS00924">
    <property type="entry name" value="ASP_GLU_RACEMASE_2"/>
    <property type="match status" value="1"/>
</dbReference>
<evidence type="ECO:0000256" key="6">
    <source>
        <dbReference type="ARBA" id="ARBA00023316"/>
    </source>
</evidence>
<name>A0A3Q8S2Q4_9FIRM</name>
<keyword evidence="4" id="KW-0573">Peptidoglycan synthesis</keyword>
<protein>
    <recommendedName>
        <fullName evidence="2 7">Glutamate racemase</fullName>
        <ecNumber evidence="2 7">5.1.1.3</ecNumber>
    </recommendedName>
</protein>
<evidence type="ECO:0000313" key="8">
    <source>
        <dbReference type="EMBL" id="AZK44133.1"/>
    </source>
</evidence>
<evidence type="ECO:0000256" key="3">
    <source>
        <dbReference type="ARBA" id="ARBA00022960"/>
    </source>
</evidence>
<proteinExistence type="predicted"/>
<sequence>MIIMKKISTLGIFDSGLGGYSVYQYLKQNLDPVSLVLYADQKHAPYGNQSDDAIIGYTINAMQWFHDREILDVVIACNTVSAVALTTVRKHFPDMNLIGIIELTVGQIDLTDDVCVGIVSTLATFNAHAYRNLIHEKGSGSVKELALPELVNIIEGLNQNLDLETYLRNELTPILEATDLILGCTHFPLVEDVFRKIYKGNIHDSKRPIREFIEMNYSFNSSVCQTYTTGDAHKMERQIERLFKSIEKVETI</sequence>
<evidence type="ECO:0000256" key="7">
    <source>
        <dbReference type="NCBIfam" id="TIGR00067"/>
    </source>
</evidence>
<dbReference type="Pfam" id="PF01177">
    <property type="entry name" value="Asp_Glu_race"/>
    <property type="match status" value="1"/>
</dbReference>
<reference evidence="8 9" key="1">
    <citation type="journal article" date="2020" name="Int. J. Syst. Evol. Microbiol.">
        <title>Description of Erysipelothrix piscisicarius sp. nov., an emergent fish pathogen, and assessment of virulence using a tiger barb (Puntigrus tetrazona) infection model.</title>
        <authorList>
            <person name="Pomaranski E.K."/>
            <person name="Griffin M.J."/>
            <person name="Camus A.C."/>
            <person name="Armwood A.R."/>
            <person name="Shelley J."/>
            <person name="Waldbieser G.C."/>
            <person name="LaFrentz B.R."/>
            <person name="Garcia J.C."/>
            <person name="Yanong R."/>
            <person name="Soto E."/>
        </authorList>
    </citation>
    <scope>NUCLEOTIDE SEQUENCE [LARGE SCALE GENOMIC DNA]</scope>
    <source>
        <strain evidence="8 9">15TAL0474</strain>
    </source>
</reference>
<gene>
    <name evidence="8" type="primary">murI</name>
    <name evidence="8" type="ORF">EEI45_04660</name>
</gene>
<evidence type="ECO:0000256" key="1">
    <source>
        <dbReference type="ARBA" id="ARBA00001602"/>
    </source>
</evidence>
<evidence type="ECO:0000256" key="4">
    <source>
        <dbReference type="ARBA" id="ARBA00022984"/>
    </source>
</evidence>
<keyword evidence="3" id="KW-0133">Cell shape</keyword>
<dbReference type="GO" id="GO:0071555">
    <property type="term" value="P:cell wall organization"/>
    <property type="evidence" value="ECO:0007669"/>
    <property type="project" value="UniProtKB-KW"/>
</dbReference>
<dbReference type="InterPro" id="IPR001920">
    <property type="entry name" value="Asp/Glu_race"/>
</dbReference>
<dbReference type="KEGG" id="eri:EEI45_04660"/>
<organism evidence="8 9">
    <name type="scientific">Erysipelothrix piscisicarius</name>
    <dbReference type="NCBI Taxonomy" id="2485784"/>
    <lineage>
        <taxon>Bacteria</taxon>
        <taxon>Bacillati</taxon>
        <taxon>Bacillota</taxon>
        <taxon>Erysipelotrichia</taxon>
        <taxon>Erysipelotrichales</taxon>
        <taxon>Erysipelotrichaceae</taxon>
        <taxon>Erysipelothrix</taxon>
    </lineage>
</organism>
<dbReference type="AlphaFoldDB" id="A0A3Q8S2Q4"/>
<dbReference type="PANTHER" id="PTHR21198">
    <property type="entry name" value="GLUTAMATE RACEMASE"/>
    <property type="match status" value="1"/>
</dbReference>
<dbReference type="InterPro" id="IPR033134">
    <property type="entry name" value="Asp/Glu_racemase_AS_2"/>
</dbReference>